<dbReference type="EC" id="1.14.13.227" evidence="1"/>
<keyword evidence="3" id="KW-0503">Monooxygenase</keyword>
<dbReference type="EMBL" id="JAYJJR010000008">
    <property type="protein sequence ID" value="MEB3022125.1"/>
    <property type="molecule type" value="Genomic_DNA"/>
</dbReference>
<evidence type="ECO:0000313" key="6">
    <source>
        <dbReference type="Proteomes" id="UP001299596"/>
    </source>
</evidence>
<dbReference type="RefSeq" id="WP_225405296.1">
    <property type="nucleotide sequence ID" value="NZ_JAYJJR010000008.1"/>
</dbReference>
<evidence type="ECO:0000256" key="2">
    <source>
        <dbReference type="ARBA" id="ARBA00023002"/>
    </source>
</evidence>
<proteinExistence type="predicted"/>
<protein>
    <recommendedName>
        <fullName evidence="1">propane 2-monooxygenase</fullName>
        <ecNumber evidence="1">1.14.13.227</ecNumber>
    </recommendedName>
</protein>
<dbReference type="InterPro" id="IPR003430">
    <property type="entry name" value="Phenol_Hydrox"/>
</dbReference>
<evidence type="ECO:0000313" key="5">
    <source>
        <dbReference type="EMBL" id="MEB3022125.1"/>
    </source>
</evidence>
<comment type="catalytic activity">
    <reaction evidence="4">
        <text>propane + NADH + O2 + H(+) = propan-2-ol + NAD(+) + H2O</text>
        <dbReference type="Rhea" id="RHEA:49992"/>
        <dbReference type="ChEBI" id="CHEBI:15377"/>
        <dbReference type="ChEBI" id="CHEBI:15378"/>
        <dbReference type="ChEBI" id="CHEBI:15379"/>
        <dbReference type="ChEBI" id="CHEBI:17824"/>
        <dbReference type="ChEBI" id="CHEBI:32879"/>
        <dbReference type="ChEBI" id="CHEBI:57540"/>
        <dbReference type="ChEBI" id="CHEBI:57945"/>
        <dbReference type="EC" id="1.14.13.227"/>
    </reaction>
</comment>
<accession>A0ABU5XIL6</accession>
<reference evidence="5 6" key="1">
    <citation type="submission" date="2023-12" db="EMBL/GenBank/DDBJ databases">
        <title>Description of new species of Mycobacterium terrae complex isolated from sewage at the Sao Paulo Zoological Park Foundation in Brazil.</title>
        <authorList>
            <person name="Romagnoli C.L."/>
            <person name="Conceicao E.C."/>
            <person name="Machado E."/>
            <person name="Barreto L.B.P.F."/>
            <person name="Sharma A."/>
            <person name="Silva N.M."/>
            <person name="Marques L.E."/>
            <person name="Juliana M.A."/>
            <person name="Lourenco M.C.S."/>
            <person name="Digiampietri L.A."/>
            <person name="Suffys P.N."/>
            <person name="Viana-Niero C."/>
        </authorList>
    </citation>
    <scope>NUCLEOTIDE SEQUENCE [LARGE SCALE GENOMIC DNA]</scope>
    <source>
        <strain evidence="5 6">MYC098</strain>
    </source>
</reference>
<sequence>MVEIASKTIEPVRNTFQHLMDRFGDKPATRYQEGTYNIQAMENFHYRPLWDPKHEIYDPDFSAVKLTDPYNYADPRQYYYATYVENRARHHESFGQDLKYIEERNLFARLPQNWQGLVTRLVLPLRHYESGGQLVFINANRLAWGTSISQPCGLASMDRVGNAQSLSMVGLAMGGGAPDKLAEAKQCWQEQPSLQEVRRLVEEALIEEDWVSGVLAYELTDAQLYPLLFQHLDDRALFRGAMAYSLMAQHFSRWHIDNQKWITALLKAWVADPQYGEENRKALGAMVDRWYPQSQEAVRLLAKDIEHNFGSTSIVSAATRYASELATTLEKIGIPLTAPGGVRS</sequence>
<dbReference type="Pfam" id="PF02332">
    <property type="entry name" value="Phenol_Hydrox"/>
    <property type="match status" value="1"/>
</dbReference>
<comment type="caution">
    <text evidence="5">The sequence shown here is derived from an EMBL/GenBank/DDBJ whole genome shotgun (WGS) entry which is preliminary data.</text>
</comment>
<dbReference type="Proteomes" id="UP001299596">
    <property type="component" value="Unassembled WGS sequence"/>
</dbReference>
<keyword evidence="2" id="KW-0560">Oxidoreductase</keyword>
<organism evidence="5 6">
    <name type="scientific">[Mycobacterium] crassicus</name>
    <dbReference type="NCBI Taxonomy" id="2872309"/>
    <lineage>
        <taxon>Bacteria</taxon>
        <taxon>Bacillati</taxon>
        <taxon>Actinomycetota</taxon>
        <taxon>Actinomycetes</taxon>
        <taxon>Mycobacteriales</taxon>
        <taxon>Mycobacteriaceae</taxon>
        <taxon>Mycolicibacter</taxon>
    </lineage>
</organism>
<dbReference type="SUPFAM" id="SSF47240">
    <property type="entry name" value="Ferritin-like"/>
    <property type="match status" value="1"/>
</dbReference>
<evidence type="ECO:0000256" key="3">
    <source>
        <dbReference type="ARBA" id="ARBA00023033"/>
    </source>
</evidence>
<dbReference type="InterPro" id="IPR012348">
    <property type="entry name" value="RNR-like"/>
</dbReference>
<keyword evidence="6" id="KW-1185">Reference proteome</keyword>
<evidence type="ECO:0000256" key="1">
    <source>
        <dbReference type="ARBA" id="ARBA00012710"/>
    </source>
</evidence>
<name>A0ABU5XIL6_9MYCO</name>
<evidence type="ECO:0000256" key="4">
    <source>
        <dbReference type="ARBA" id="ARBA00048941"/>
    </source>
</evidence>
<dbReference type="Gene3D" id="1.10.620.20">
    <property type="entry name" value="Ribonucleotide Reductase, subunit A"/>
    <property type="match status" value="1"/>
</dbReference>
<gene>
    <name evidence="5" type="ORF">K6T79_13830</name>
</gene>
<dbReference type="InterPro" id="IPR009078">
    <property type="entry name" value="Ferritin-like_SF"/>
</dbReference>